<evidence type="ECO:0000313" key="8">
    <source>
        <dbReference type="EMBL" id="GAA0569120.1"/>
    </source>
</evidence>
<evidence type="ECO:0000256" key="1">
    <source>
        <dbReference type="ARBA" id="ARBA00004651"/>
    </source>
</evidence>
<feature type="transmembrane region" description="Helical" evidence="7">
    <location>
        <begin position="115"/>
        <end position="140"/>
    </location>
</feature>
<dbReference type="InterPro" id="IPR003370">
    <property type="entry name" value="Chromate_transpt"/>
</dbReference>
<keyword evidence="3" id="KW-1003">Cell membrane</keyword>
<proteinExistence type="inferred from homology"/>
<comment type="subcellular location">
    <subcellularLocation>
        <location evidence="1">Cell membrane</location>
        <topology evidence="1">Multi-pass membrane protein</topology>
    </subcellularLocation>
</comment>
<dbReference type="Proteomes" id="UP001501588">
    <property type="component" value="Unassembled WGS sequence"/>
</dbReference>
<evidence type="ECO:0000256" key="2">
    <source>
        <dbReference type="ARBA" id="ARBA00005262"/>
    </source>
</evidence>
<dbReference type="PANTHER" id="PTHR43663:SF1">
    <property type="entry name" value="CHROMATE TRANSPORTER"/>
    <property type="match status" value="1"/>
</dbReference>
<comment type="similarity">
    <text evidence="2">Belongs to the chromate ion transporter (CHR) (TC 2.A.51) family.</text>
</comment>
<reference evidence="8 9" key="1">
    <citation type="journal article" date="2019" name="Int. J. Syst. Evol. Microbiol.">
        <title>The Global Catalogue of Microorganisms (GCM) 10K type strain sequencing project: providing services to taxonomists for standard genome sequencing and annotation.</title>
        <authorList>
            <consortium name="The Broad Institute Genomics Platform"/>
            <consortium name="The Broad Institute Genome Sequencing Center for Infectious Disease"/>
            <person name="Wu L."/>
            <person name="Ma J."/>
        </authorList>
    </citation>
    <scope>NUCLEOTIDE SEQUENCE [LARGE SCALE GENOMIC DNA]</scope>
    <source>
        <strain evidence="8 9">JCM 9933</strain>
    </source>
</reference>
<keyword evidence="4 7" id="KW-0812">Transmembrane</keyword>
<keyword evidence="5 7" id="KW-1133">Transmembrane helix</keyword>
<keyword evidence="6 7" id="KW-0472">Membrane</keyword>
<accession>A0ABN1ELF7</accession>
<feature type="transmembrane region" description="Helical" evidence="7">
    <location>
        <begin position="78"/>
        <end position="103"/>
    </location>
</feature>
<protein>
    <submittedName>
        <fullName evidence="8">Chromate transporter</fullName>
    </submittedName>
</protein>
<name>A0ABN1ELF7_9PROT</name>
<evidence type="ECO:0000256" key="6">
    <source>
        <dbReference type="ARBA" id="ARBA00023136"/>
    </source>
</evidence>
<evidence type="ECO:0000313" key="9">
    <source>
        <dbReference type="Proteomes" id="UP001501588"/>
    </source>
</evidence>
<dbReference type="Pfam" id="PF02417">
    <property type="entry name" value="Chromate_transp"/>
    <property type="match status" value="1"/>
</dbReference>
<gene>
    <name evidence="8" type="ORF">GCM10009416_04230</name>
</gene>
<evidence type="ECO:0000256" key="5">
    <source>
        <dbReference type="ARBA" id="ARBA00022989"/>
    </source>
</evidence>
<dbReference type="PANTHER" id="PTHR43663">
    <property type="entry name" value="CHROMATE TRANSPORT PROTEIN-RELATED"/>
    <property type="match status" value="1"/>
</dbReference>
<comment type="caution">
    <text evidence="8">The sequence shown here is derived from an EMBL/GenBank/DDBJ whole genome shotgun (WGS) entry which is preliminary data.</text>
</comment>
<sequence>MSAAAAGALVALALLFAELSLLAFGGGPVVLPEMQRRVVEVHGWMAAAQFNALFGLAQAAPGPNMMVVTLVGWRVSGFWGAVVATAAMFGPSSVVTGVALGLWERFRLAPWRRAVQAGLVPVTVGLVAAGAALIASTAAATPALAGVTAAVAVLSVTTRLHPLWLLGAGAVFGLLGVG</sequence>
<evidence type="ECO:0000256" key="3">
    <source>
        <dbReference type="ARBA" id="ARBA00022475"/>
    </source>
</evidence>
<dbReference type="InterPro" id="IPR052518">
    <property type="entry name" value="CHR_Transporter"/>
</dbReference>
<evidence type="ECO:0000256" key="7">
    <source>
        <dbReference type="SAM" id="Phobius"/>
    </source>
</evidence>
<organism evidence="8 9">
    <name type="scientific">Craurococcus roseus</name>
    <dbReference type="NCBI Taxonomy" id="77585"/>
    <lineage>
        <taxon>Bacteria</taxon>
        <taxon>Pseudomonadati</taxon>
        <taxon>Pseudomonadota</taxon>
        <taxon>Alphaproteobacteria</taxon>
        <taxon>Acetobacterales</taxon>
        <taxon>Acetobacteraceae</taxon>
        <taxon>Craurococcus</taxon>
    </lineage>
</organism>
<feature type="transmembrane region" description="Helical" evidence="7">
    <location>
        <begin position="160"/>
        <end position="177"/>
    </location>
</feature>
<dbReference type="EMBL" id="BAAAFZ010000007">
    <property type="protein sequence ID" value="GAA0569120.1"/>
    <property type="molecule type" value="Genomic_DNA"/>
</dbReference>
<keyword evidence="9" id="KW-1185">Reference proteome</keyword>
<dbReference type="RefSeq" id="WP_343893485.1">
    <property type="nucleotide sequence ID" value="NZ_BAAAFZ010000007.1"/>
</dbReference>
<evidence type="ECO:0000256" key="4">
    <source>
        <dbReference type="ARBA" id="ARBA00022692"/>
    </source>
</evidence>